<reference evidence="4 5" key="1">
    <citation type="submission" date="2024-06" db="EMBL/GenBank/DDBJ databases">
        <title>The Natural Products Discovery Center: Release of the First 8490 Sequenced Strains for Exploring Actinobacteria Biosynthetic Diversity.</title>
        <authorList>
            <person name="Kalkreuter E."/>
            <person name="Kautsar S.A."/>
            <person name="Yang D."/>
            <person name="Bader C.D."/>
            <person name="Teijaro C.N."/>
            <person name="Fluegel L."/>
            <person name="Davis C.M."/>
            <person name="Simpson J.R."/>
            <person name="Lauterbach L."/>
            <person name="Steele A.D."/>
            <person name="Gui C."/>
            <person name="Meng S."/>
            <person name="Li G."/>
            <person name="Viehrig K."/>
            <person name="Ye F."/>
            <person name="Su P."/>
            <person name="Kiefer A.F."/>
            <person name="Nichols A."/>
            <person name="Cepeda A.J."/>
            <person name="Yan W."/>
            <person name="Fan B."/>
            <person name="Jiang Y."/>
            <person name="Adhikari A."/>
            <person name="Zheng C.-J."/>
            <person name="Schuster L."/>
            <person name="Cowan T.M."/>
            <person name="Smanski M.J."/>
            <person name="Chevrette M.G."/>
            <person name="De Carvalho L.P.S."/>
            <person name="Shen B."/>
        </authorList>
    </citation>
    <scope>NUCLEOTIDE SEQUENCE [LARGE SCALE GENOMIC DNA]</scope>
    <source>
        <strain evidence="4 5">NPDC048946</strain>
    </source>
</reference>
<evidence type="ECO:0000313" key="4">
    <source>
        <dbReference type="EMBL" id="MEU8133646.1"/>
    </source>
</evidence>
<name>A0ABV3DD18_9ACTN</name>
<dbReference type="SMART" id="SM00822">
    <property type="entry name" value="PKS_KR"/>
    <property type="match status" value="1"/>
</dbReference>
<dbReference type="Gene3D" id="3.40.50.720">
    <property type="entry name" value="NAD(P)-binding Rossmann-like Domain"/>
    <property type="match status" value="1"/>
</dbReference>
<feature type="domain" description="Ketoreductase" evidence="3">
    <location>
        <begin position="20"/>
        <end position="193"/>
    </location>
</feature>
<comment type="similarity">
    <text evidence="1">Belongs to the short-chain dehydrogenases/reductases (SDR) family.</text>
</comment>
<evidence type="ECO:0000313" key="5">
    <source>
        <dbReference type="Proteomes" id="UP001551482"/>
    </source>
</evidence>
<gene>
    <name evidence="4" type="ORF">AB0C36_09075</name>
</gene>
<sequence length="263" mass="27144">MEHSEAADRATDGKAPLHDRRVLVVGASSGIGRALARHAAQAGARVVLAARRAELLAEAADEAGPDAIPVTCDVLDQTSIDALAARIGDELGGLDALVYATGVDPLVRMADADADLWGRVLATNVVGASLVCRAVLPHLEESRGRAVFLSASAVGRPLPGMGPYDASKAALEEMVRAWRAEHAGMCFASAGVGPVLGTGVHAEWDRDLLGELAGVWENRGYLYDNGPGWMSVDDAAAGILNALTAPVCMHDFDVLPLPGAAAG</sequence>
<dbReference type="Pfam" id="PF00106">
    <property type="entry name" value="adh_short"/>
    <property type="match status" value="1"/>
</dbReference>
<dbReference type="EC" id="1.-.-.-" evidence="4"/>
<dbReference type="InterPro" id="IPR002347">
    <property type="entry name" value="SDR_fam"/>
</dbReference>
<dbReference type="SUPFAM" id="SSF51735">
    <property type="entry name" value="NAD(P)-binding Rossmann-fold domains"/>
    <property type="match status" value="1"/>
</dbReference>
<dbReference type="PANTHER" id="PTHR44196:SF1">
    <property type="entry name" value="DEHYDROGENASE_REDUCTASE SDR FAMILY MEMBER 7B"/>
    <property type="match status" value="1"/>
</dbReference>
<organism evidence="4 5">
    <name type="scientific">Streptodolium elevatio</name>
    <dbReference type="NCBI Taxonomy" id="3157996"/>
    <lineage>
        <taxon>Bacteria</taxon>
        <taxon>Bacillati</taxon>
        <taxon>Actinomycetota</taxon>
        <taxon>Actinomycetes</taxon>
        <taxon>Kitasatosporales</taxon>
        <taxon>Streptomycetaceae</taxon>
        <taxon>Streptodolium</taxon>
    </lineage>
</organism>
<dbReference type="CDD" id="cd05233">
    <property type="entry name" value="SDR_c"/>
    <property type="match status" value="1"/>
</dbReference>
<evidence type="ECO:0000256" key="1">
    <source>
        <dbReference type="ARBA" id="ARBA00006484"/>
    </source>
</evidence>
<dbReference type="PRINTS" id="PR00081">
    <property type="entry name" value="GDHRDH"/>
</dbReference>
<keyword evidence="5" id="KW-1185">Reference proteome</keyword>
<evidence type="ECO:0000259" key="3">
    <source>
        <dbReference type="SMART" id="SM00822"/>
    </source>
</evidence>
<dbReference type="PANTHER" id="PTHR44196">
    <property type="entry name" value="DEHYDROGENASE/REDUCTASE SDR FAMILY MEMBER 7B"/>
    <property type="match status" value="1"/>
</dbReference>
<dbReference type="InterPro" id="IPR036291">
    <property type="entry name" value="NAD(P)-bd_dom_sf"/>
</dbReference>
<dbReference type="GO" id="GO:0016491">
    <property type="term" value="F:oxidoreductase activity"/>
    <property type="evidence" value="ECO:0007669"/>
    <property type="project" value="UniProtKB-KW"/>
</dbReference>
<protein>
    <submittedName>
        <fullName evidence="4">SDR family oxidoreductase</fullName>
        <ecNumber evidence="4">1.-.-.-</ecNumber>
    </submittedName>
</protein>
<dbReference type="InterPro" id="IPR057326">
    <property type="entry name" value="KR_dom"/>
</dbReference>
<proteinExistence type="inferred from homology"/>
<keyword evidence="2 4" id="KW-0560">Oxidoreductase</keyword>
<accession>A0ABV3DD18</accession>
<dbReference type="EMBL" id="JBEZFP010000016">
    <property type="protein sequence ID" value="MEU8133646.1"/>
    <property type="molecule type" value="Genomic_DNA"/>
</dbReference>
<dbReference type="RefSeq" id="WP_358351478.1">
    <property type="nucleotide sequence ID" value="NZ_JBEZFP010000016.1"/>
</dbReference>
<evidence type="ECO:0000256" key="2">
    <source>
        <dbReference type="ARBA" id="ARBA00023002"/>
    </source>
</evidence>
<dbReference type="Proteomes" id="UP001551482">
    <property type="component" value="Unassembled WGS sequence"/>
</dbReference>
<comment type="caution">
    <text evidence="4">The sequence shown here is derived from an EMBL/GenBank/DDBJ whole genome shotgun (WGS) entry which is preliminary data.</text>
</comment>